<dbReference type="RefSeq" id="WP_349428872.1">
    <property type="nucleotide sequence ID" value="NZ_CP151632.1"/>
</dbReference>
<feature type="domain" description="Aldehyde dehydrogenase" evidence="5">
    <location>
        <begin position="24"/>
        <end position="467"/>
    </location>
</feature>
<comment type="similarity">
    <text evidence="1 4">Belongs to the aldehyde dehydrogenase family.</text>
</comment>
<dbReference type="Gene3D" id="3.40.309.10">
    <property type="entry name" value="Aldehyde Dehydrogenase, Chain A, domain 2"/>
    <property type="match status" value="1"/>
</dbReference>
<accession>A0AAU6SBU5</accession>
<dbReference type="SUPFAM" id="SSF53720">
    <property type="entry name" value="ALDH-like"/>
    <property type="match status" value="1"/>
</dbReference>
<organism evidence="6">
    <name type="scientific">Microbacterium sp. LWS13-1.2</name>
    <dbReference type="NCBI Taxonomy" id="3135264"/>
    <lineage>
        <taxon>Bacteria</taxon>
        <taxon>Bacillati</taxon>
        <taxon>Actinomycetota</taxon>
        <taxon>Actinomycetes</taxon>
        <taxon>Micrococcales</taxon>
        <taxon>Microbacteriaceae</taxon>
        <taxon>Microbacterium</taxon>
    </lineage>
</organism>
<dbReference type="InterPro" id="IPR015590">
    <property type="entry name" value="Aldehyde_DH_dom"/>
</dbReference>
<dbReference type="PROSITE" id="PS00687">
    <property type="entry name" value="ALDEHYDE_DEHYDR_GLU"/>
    <property type="match status" value="1"/>
</dbReference>
<dbReference type="FunFam" id="3.40.605.10:FF:000007">
    <property type="entry name" value="NAD/NADP-dependent betaine aldehyde dehydrogenase"/>
    <property type="match status" value="1"/>
</dbReference>
<dbReference type="AlphaFoldDB" id="A0AAU6SBU5"/>
<name>A0AAU6SBU5_9MICO</name>
<evidence type="ECO:0000313" key="6">
    <source>
        <dbReference type="EMBL" id="WZO34315.1"/>
    </source>
</evidence>
<dbReference type="Gene3D" id="3.40.605.10">
    <property type="entry name" value="Aldehyde Dehydrogenase, Chain A, domain 1"/>
    <property type="match status" value="1"/>
</dbReference>
<dbReference type="EMBL" id="CP151632">
    <property type="protein sequence ID" value="WZO34315.1"/>
    <property type="molecule type" value="Genomic_DNA"/>
</dbReference>
<dbReference type="GO" id="GO:0016620">
    <property type="term" value="F:oxidoreductase activity, acting on the aldehyde or oxo group of donors, NAD or NADP as acceptor"/>
    <property type="evidence" value="ECO:0007669"/>
    <property type="project" value="InterPro"/>
</dbReference>
<gene>
    <name evidence="6" type="ORF">MRBLWS13_001970</name>
</gene>
<evidence type="ECO:0000256" key="1">
    <source>
        <dbReference type="ARBA" id="ARBA00009986"/>
    </source>
</evidence>
<evidence type="ECO:0000256" key="4">
    <source>
        <dbReference type="RuleBase" id="RU003345"/>
    </source>
</evidence>
<dbReference type="FunFam" id="3.40.309.10:FF:000009">
    <property type="entry name" value="Aldehyde dehydrogenase A"/>
    <property type="match status" value="1"/>
</dbReference>
<feature type="active site" evidence="3">
    <location>
        <position position="245"/>
    </location>
</feature>
<dbReference type="Pfam" id="PF00171">
    <property type="entry name" value="Aldedh"/>
    <property type="match status" value="1"/>
</dbReference>
<dbReference type="InterPro" id="IPR016163">
    <property type="entry name" value="Ald_DH_C"/>
</dbReference>
<evidence type="ECO:0000259" key="5">
    <source>
        <dbReference type="Pfam" id="PF00171"/>
    </source>
</evidence>
<dbReference type="InterPro" id="IPR044086">
    <property type="entry name" value="LUC3-like"/>
</dbReference>
<proteinExistence type="inferred from homology"/>
<reference evidence="6" key="1">
    <citation type="submission" date="2024-04" db="EMBL/GenBank/DDBJ databases">
        <authorList>
            <person name="Roder T."/>
            <person name="Oberhansli S."/>
            <person name="Kreuzer M."/>
        </authorList>
    </citation>
    <scope>NUCLEOTIDE SEQUENCE</scope>
    <source>
        <strain evidence="6">LWS13-1.2</strain>
    </source>
</reference>
<evidence type="ECO:0000256" key="2">
    <source>
        <dbReference type="ARBA" id="ARBA00023002"/>
    </source>
</evidence>
<sequence length="475" mass="50814">MTTPTDELLTVPATSGGADLPTAATLPVLNPATGRPFALAPAVTPEQLSGVFETAQAAFEDWRKDDDRRRQVLRDLASALRENIDELAPILTAEQGHPLSDSVGELQASAMWFDYYADLELPKEIIRDDAEAYEEVVRRPMGVVSAITPWNFPIALAVWKIAPALRAGNTMVVKPSQYTPMATLALGRLARGIVPDGVLNVVSGGLGSAMVAHPIPRKVSFTGSTEVGKTVALNAAEDLKRVTLELGGNDPAIILPDVDVAEIAERLFWNGFNNNGQLCFAVKRVYAHRDIKDDLVEALAEIAKKVRVADGMSEGAQLGPINNSAQFDRVAELVDDAVRGGARVAAGGNRIGDEGYFYTPTILDNVDDGVRVVDEEQFGPVLPVVSFTDEADAVRRANASEFGLTASVWSGDPERAMALAPSIDAGQVAINRHGRGVRPHLPFGGHKWSGIGVENGPWGLYGFTEIQVLAGPSRQ</sequence>
<evidence type="ECO:0000256" key="3">
    <source>
        <dbReference type="PROSITE-ProRule" id="PRU10007"/>
    </source>
</evidence>
<dbReference type="CDD" id="cd07106">
    <property type="entry name" value="ALDH_AldA-AAD23400"/>
    <property type="match status" value="1"/>
</dbReference>
<dbReference type="InterPro" id="IPR016162">
    <property type="entry name" value="Ald_DH_N"/>
</dbReference>
<dbReference type="InterPro" id="IPR016161">
    <property type="entry name" value="Ald_DH/histidinol_DH"/>
</dbReference>
<protein>
    <submittedName>
        <fullName evidence="6">Aldehyde dehydrogenase family protein</fullName>
    </submittedName>
</protein>
<dbReference type="InterPro" id="IPR029510">
    <property type="entry name" value="Ald_DH_CS_GLU"/>
</dbReference>
<dbReference type="PANTHER" id="PTHR11699">
    <property type="entry name" value="ALDEHYDE DEHYDROGENASE-RELATED"/>
    <property type="match status" value="1"/>
</dbReference>
<keyword evidence="2 4" id="KW-0560">Oxidoreductase</keyword>